<reference evidence="1" key="1">
    <citation type="submission" date="2007-08" db="EMBL/GenBank/DDBJ databases">
        <authorList>
            <person name="Gloeckner G."/>
            <person name="Nowack E."/>
            <person name="Melkonian M."/>
        </authorList>
    </citation>
    <scope>NUCLEOTIDE SEQUENCE</scope>
</reference>
<accession>B1X5V7</accession>
<geneLocation type="organellar chromatophore" evidence="1"/>
<reference evidence="1" key="2">
    <citation type="journal article" date="2008" name="Curr. Biol.">
        <title>Chromatophore genome sequence of Paulinella sheds light on acquisition of photosynthesis by eukaryotes.</title>
        <authorList>
            <person name="Nowack E.C.M."/>
            <person name="Melkonian M."/>
            <person name="Gloeckner G."/>
        </authorList>
    </citation>
    <scope>NUCLEOTIDE SEQUENCE [LARGE SCALE GENOMIC DNA]</scope>
</reference>
<dbReference type="RefSeq" id="YP_002049536.1">
    <property type="nucleotide sequence ID" value="NC_011087.1"/>
</dbReference>
<sequence>MTTKTIIDLLLKGETLLQDSPDHLLQVVAVLESYGEVLDAYSINLLDQAQRQFLNPLPIFRFFNGQVNSKRIYRHLLGDRINFEYAEYCQKAMFWHSTGGLDAYFNSENFAKTCEEVIYHKSQEDALVGLLNPLFKNFLPELIRSSATTHVLGVFWRVMSDLFVELGHKYREGEINSIKEVVSFVRECLVAAAGKPVSYKVKIAGRHFEILPSEASFTFLVDVAVPYVEAVFLRGMPFLGTVSFNAQAQQISPDQSQFRYGALYADPLPTMGAGIPPSLLMQDMYRHLPQDLYDWYKYHGKGVSDMKLQICVSFQKAMFCVTNGAISGTFPHPLSTTIVEEQMANQAYAKHWAGRLIDARLDTLPNLKGREANPWKLA</sequence>
<dbReference type="AlphaFoldDB" id="B1X5V7"/>
<name>B1X5V7_PAUCH</name>
<protein>
    <submittedName>
        <fullName evidence="1">CO2 hydration</fullName>
    </submittedName>
</protein>
<dbReference type="InterPro" id="IPR010220">
    <property type="entry name" value="CO2_hydration"/>
</dbReference>
<proteinExistence type="predicted"/>
<gene>
    <name evidence="1" type="ordered locus">PCC_0917</name>
</gene>
<organism evidence="1">
    <name type="scientific">Paulinella chromatophora</name>
    <dbReference type="NCBI Taxonomy" id="39717"/>
    <lineage>
        <taxon>Eukaryota</taxon>
        <taxon>Sar</taxon>
        <taxon>Rhizaria</taxon>
        <taxon>Cercozoa</taxon>
        <taxon>Imbricatea</taxon>
        <taxon>Silicofilosea</taxon>
        <taxon>Euglyphida</taxon>
        <taxon>Paulinellidae</taxon>
        <taxon>Paulinella</taxon>
    </lineage>
</organism>
<evidence type="ECO:0000313" key="1">
    <source>
        <dbReference type="EMBL" id="ACB43326.1"/>
    </source>
</evidence>
<dbReference type="EMBL" id="CP000815">
    <property type="protein sequence ID" value="ACB43326.1"/>
    <property type="molecule type" value="Genomic_DNA"/>
</dbReference>
<dbReference type="NCBIfam" id="TIGR01964">
    <property type="entry name" value="chpXY"/>
    <property type="match status" value="1"/>
</dbReference>
<dbReference type="GeneID" id="6481173"/>
<dbReference type="Pfam" id="PF10216">
    <property type="entry name" value="ChpXY"/>
    <property type="match status" value="1"/>
</dbReference>
<keyword evidence="1" id="KW-0934">Plastid</keyword>